<evidence type="ECO:0000259" key="2">
    <source>
        <dbReference type="Pfam" id="PF00857"/>
    </source>
</evidence>
<accession>A0A2N3NHK4</accession>
<dbReference type="OrthoDB" id="269496at2759"/>
<dbReference type="InParanoid" id="A0A2N3NHK4"/>
<protein>
    <recommendedName>
        <fullName evidence="2">Isochorismatase-like domain-containing protein</fullName>
    </recommendedName>
</protein>
<comment type="similarity">
    <text evidence="1">Belongs to the isochorismatase family.</text>
</comment>
<evidence type="ECO:0000313" key="4">
    <source>
        <dbReference type="Proteomes" id="UP000233524"/>
    </source>
</evidence>
<sequence length="197" mass="21237">MSAPAPIRRIERPVIFVCDIQEKFRPAIHEFDKVVSSTKKLLRMATPLSIPIHTTTQNAARLGPIVPDLTPPRAQPHDKTLFSMYIPVLAAALQPQSSVAIAGIESHICVTQTALDLLAAGHNVYVLADAVSSCNAEEVPLALRRLAAAGAVVTTTESWIYEVMRDAAIPQFKEVVGIVKETGAETKAALKALTPRI</sequence>
<dbReference type="VEuPathDB" id="FungiDB:jhhlp_001202"/>
<dbReference type="SUPFAM" id="SSF52499">
    <property type="entry name" value="Isochorismatase-like hydrolases"/>
    <property type="match status" value="1"/>
</dbReference>
<evidence type="ECO:0000256" key="1">
    <source>
        <dbReference type="ARBA" id="ARBA00006336"/>
    </source>
</evidence>
<name>A0A2N3NHK4_9PEZI</name>
<dbReference type="Proteomes" id="UP000233524">
    <property type="component" value="Unassembled WGS sequence"/>
</dbReference>
<keyword evidence="4" id="KW-1185">Reference proteome</keyword>
<dbReference type="STRING" id="41688.A0A2N3NHK4"/>
<evidence type="ECO:0000313" key="3">
    <source>
        <dbReference type="EMBL" id="PKS11908.1"/>
    </source>
</evidence>
<dbReference type="InterPro" id="IPR000868">
    <property type="entry name" value="Isochorismatase-like_dom"/>
</dbReference>
<dbReference type="InterPro" id="IPR036380">
    <property type="entry name" value="Isochorismatase-like_sf"/>
</dbReference>
<dbReference type="InterPro" id="IPR050993">
    <property type="entry name" value="Isochorismatase_domain"/>
</dbReference>
<feature type="domain" description="Isochorismatase-like" evidence="2">
    <location>
        <begin position="14"/>
        <end position="158"/>
    </location>
</feature>
<dbReference type="AlphaFoldDB" id="A0A2N3NHK4"/>
<dbReference type="Pfam" id="PF00857">
    <property type="entry name" value="Isochorismatase"/>
    <property type="match status" value="1"/>
</dbReference>
<dbReference type="PANTHER" id="PTHR14119:SF3">
    <property type="entry name" value="ISOCHORISMATASE DOMAIN-CONTAINING PROTEIN 2"/>
    <property type="match status" value="1"/>
</dbReference>
<comment type="caution">
    <text evidence="3">The sequence shown here is derived from an EMBL/GenBank/DDBJ whole genome shotgun (WGS) entry which is preliminary data.</text>
</comment>
<gene>
    <name evidence="3" type="ORF">jhhlp_001202</name>
</gene>
<dbReference type="PANTHER" id="PTHR14119">
    <property type="entry name" value="HYDROLASE"/>
    <property type="match status" value="1"/>
</dbReference>
<proteinExistence type="inferred from homology"/>
<reference evidence="3 4" key="1">
    <citation type="journal article" date="2017" name="G3 (Bethesda)">
        <title>First Draft Genome Sequence of the Pathogenic Fungus Lomentospora prolificans (Formerly Scedosporium prolificans).</title>
        <authorList>
            <person name="Luo R."/>
            <person name="Zimin A."/>
            <person name="Workman R."/>
            <person name="Fan Y."/>
            <person name="Pertea G."/>
            <person name="Grossman N."/>
            <person name="Wear M.P."/>
            <person name="Jia B."/>
            <person name="Miller H."/>
            <person name="Casadevall A."/>
            <person name="Timp W."/>
            <person name="Zhang S.X."/>
            <person name="Salzberg S.L."/>
        </authorList>
    </citation>
    <scope>NUCLEOTIDE SEQUENCE [LARGE SCALE GENOMIC DNA]</scope>
    <source>
        <strain evidence="3 4">JHH-5317</strain>
    </source>
</reference>
<dbReference type="Gene3D" id="3.40.50.850">
    <property type="entry name" value="Isochorismatase-like"/>
    <property type="match status" value="1"/>
</dbReference>
<dbReference type="EMBL" id="NLAX01000004">
    <property type="protein sequence ID" value="PKS11908.1"/>
    <property type="molecule type" value="Genomic_DNA"/>
</dbReference>
<organism evidence="3 4">
    <name type="scientific">Lomentospora prolificans</name>
    <dbReference type="NCBI Taxonomy" id="41688"/>
    <lineage>
        <taxon>Eukaryota</taxon>
        <taxon>Fungi</taxon>
        <taxon>Dikarya</taxon>
        <taxon>Ascomycota</taxon>
        <taxon>Pezizomycotina</taxon>
        <taxon>Sordariomycetes</taxon>
        <taxon>Hypocreomycetidae</taxon>
        <taxon>Microascales</taxon>
        <taxon>Microascaceae</taxon>
        <taxon>Lomentospora</taxon>
    </lineage>
</organism>